<proteinExistence type="predicted"/>
<evidence type="ECO:0000313" key="3">
    <source>
        <dbReference type="EMBL" id="ELY52258.1"/>
    </source>
</evidence>
<organism evidence="3 4">
    <name type="scientific">Natronolimnohabitans innermongolicus JCM 12255</name>
    <dbReference type="NCBI Taxonomy" id="1227499"/>
    <lineage>
        <taxon>Archaea</taxon>
        <taxon>Methanobacteriati</taxon>
        <taxon>Methanobacteriota</taxon>
        <taxon>Stenosarchaea group</taxon>
        <taxon>Halobacteria</taxon>
        <taxon>Halobacteriales</taxon>
        <taxon>Natrialbaceae</taxon>
        <taxon>Natronolimnohabitans</taxon>
    </lineage>
</organism>
<dbReference type="EMBL" id="AOHZ01000077">
    <property type="protein sequence ID" value="ELY52258.1"/>
    <property type="molecule type" value="Genomic_DNA"/>
</dbReference>
<name>L9WV91_9EURY</name>
<keyword evidence="4" id="KW-1185">Reference proteome</keyword>
<evidence type="ECO:0000256" key="1">
    <source>
        <dbReference type="SAM" id="MobiDB-lite"/>
    </source>
</evidence>
<feature type="transmembrane region" description="Helical" evidence="2">
    <location>
        <begin position="85"/>
        <end position="109"/>
    </location>
</feature>
<comment type="caution">
    <text evidence="3">The sequence shown here is derived from an EMBL/GenBank/DDBJ whole genome shotgun (WGS) entry which is preliminary data.</text>
</comment>
<dbReference type="STRING" id="1227499.C493_16459"/>
<protein>
    <submittedName>
        <fullName evidence="3">Uncharacterized protein</fullName>
    </submittedName>
</protein>
<keyword evidence="2" id="KW-0472">Membrane</keyword>
<feature type="compositionally biased region" description="Basic and acidic residues" evidence="1">
    <location>
        <begin position="60"/>
        <end position="78"/>
    </location>
</feature>
<gene>
    <name evidence="3" type="ORF">C493_16459</name>
</gene>
<keyword evidence="2" id="KW-0812">Transmembrane</keyword>
<dbReference type="Proteomes" id="UP000011602">
    <property type="component" value="Unassembled WGS sequence"/>
</dbReference>
<feature type="region of interest" description="Disordered" evidence="1">
    <location>
        <begin position="178"/>
        <end position="216"/>
    </location>
</feature>
<dbReference type="AlphaFoldDB" id="L9WV91"/>
<evidence type="ECO:0000313" key="4">
    <source>
        <dbReference type="Proteomes" id="UP000011602"/>
    </source>
</evidence>
<sequence length="228" mass="23758">MNLVAAAGPQYSRLIAGSTAGAGVCVSPSAPSNTDQLTVPLDEPTRGSLEQSTDVSWCTRRSDRNDTRSVRPTDSWSKRGQTEPLAALLAVIVVILAIGLYTGVLATALTDRTDRTPEAAAIDRVWEDASHGGVFSTARATGLEDVQPSSLPQGQNAYAEVTTVDDRGDRVVVAELHFDSSGAPASPQEGPPEAGSGIETSAAERTVPVETSAGDVRGGTLRVEVWST</sequence>
<reference evidence="3 4" key="1">
    <citation type="journal article" date="2014" name="PLoS Genet.">
        <title>Phylogenetically driven sequencing of extremely halophilic archaea reveals strategies for static and dynamic osmo-response.</title>
        <authorList>
            <person name="Becker E.A."/>
            <person name="Seitzer P.M."/>
            <person name="Tritt A."/>
            <person name="Larsen D."/>
            <person name="Krusor M."/>
            <person name="Yao A.I."/>
            <person name="Wu D."/>
            <person name="Madern D."/>
            <person name="Eisen J.A."/>
            <person name="Darling A.E."/>
            <person name="Facciotti M.T."/>
        </authorList>
    </citation>
    <scope>NUCLEOTIDE SEQUENCE [LARGE SCALE GENOMIC DNA]</scope>
    <source>
        <strain evidence="3 4">JCM 12255</strain>
    </source>
</reference>
<dbReference type="InterPro" id="IPR055709">
    <property type="entry name" value="DUF7285"/>
</dbReference>
<evidence type="ECO:0000256" key="2">
    <source>
        <dbReference type="SAM" id="Phobius"/>
    </source>
</evidence>
<dbReference type="Pfam" id="PF23956">
    <property type="entry name" value="DUF7285"/>
    <property type="match status" value="1"/>
</dbReference>
<accession>L9WV91</accession>
<keyword evidence="2" id="KW-1133">Transmembrane helix</keyword>
<feature type="region of interest" description="Disordered" evidence="1">
    <location>
        <begin position="29"/>
        <end position="78"/>
    </location>
</feature>
<dbReference type="eggNOG" id="arCOG05166">
    <property type="taxonomic scope" value="Archaea"/>
</dbReference>